<dbReference type="Proteomes" id="UP000176997">
    <property type="component" value="Unassembled WGS sequence"/>
</dbReference>
<gene>
    <name evidence="5" type="ORF">A2675_01260</name>
</gene>
<evidence type="ECO:0000313" key="5">
    <source>
        <dbReference type="EMBL" id="OHA80758.1"/>
    </source>
</evidence>
<keyword evidence="3" id="KW-0687">Ribonucleoprotein</keyword>
<feature type="region of interest" description="Disordered" evidence="4">
    <location>
        <begin position="18"/>
        <end position="41"/>
    </location>
</feature>
<dbReference type="SUPFAM" id="SSF143034">
    <property type="entry name" value="L35p-like"/>
    <property type="match status" value="1"/>
</dbReference>
<evidence type="ECO:0000256" key="3">
    <source>
        <dbReference type="ARBA" id="ARBA00023274"/>
    </source>
</evidence>
<evidence type="ECO:0000256" key="4">
    <source>
        <dbReference type="SAM" id="MobiDB-lite"/>
    </source>
</evidence>
<dbReference type="InterPro" id="IPR037229">
    <property type="entry name" value="Ribosomal_bL35_sf"/>
</dbReference>
<comment type="similarity">
    <text evidence="1">Belongs to the bacterial ribosomal protein bL35 family.</text>
</comment>
<protein>
    <recommendedName>
        <fullName evidence="7">50S ribosomal protein L35</fullName>
    </recommendedName>
</protein>
<dbReference type="Gene3D" id="4.10.410.60">
    <property type="match status" value="1"/>
</dbReference>
<reference evidence="5 6" key="1">
    <citation type="journal article" date="2016" name="Nat. Commun.">
        <title>Thousands of microbial genomes shed light on interconnected biogeochemical processes in an aquifer system.</title>
        <authorList>
            <person name="Anantharaman K."/>
            <person name="Brown C.T."/>
            <person name="Hug L.A."/>
            <person name="Sharon I."/>
            <person name="Castelle C.J."/>
            <person name="Probst A.J."/>
            <person name="Thomas B.C."/>
            <person name="Singh A."/>
            <person name="Wilkins M.J."/>
            <person name="Karaoz U."/>
            <person name="Brodie E.L."/>
            <person name="Williams K.H."/>
            <person name="Hubbard S.S."/>
            <person name="Banfield J.F."/>
        </authorList>
    </citation>
    <scope>NUCLEOTIDE SEQUENCE [LARGE SCALE GENOMIC DNA]</scope>
</reference>
<evidence type="ECO:0000256" key="1">
    <source>
        <dbReference type="ARBA" id="ARBA00006598"/>
    </source>
</evidence>
<evidence type="ECO:0000313" key="6">
    <source>
        <dbReference type="Proteomes" id="UP000176997"/>
    </source>
</evidence>
<dbReference type="InterPro" id="IPR021137">
    <property type="entry name" value="Ribosomal_bL35-like"/>
</dbReference>
<keyword evidence="2" id="KW-0689">Ribosomal protein</keyword>
<dbReference type="STRING" id="1802723.A2675_01260"/>
<dbReference type="AlphaFoldDB" id="A0A1G2S7S0"/>
<comment type="caution">
    <text evidence="5">The sequence shown here is derived from an EMBL/GenBank/DDBJ whole genome shotgun (WGS) entry which is preliminary data.</text>
</comment>
<dbReference type="GO" id="GO:0005840">
    <property type="term" value="C:ribosome"/>
    <property type="evidence" value="ECO:0007669"/>
    <property type="project" value="UniProtKB-KW"/>
</dbReference>
<dbReference type="InterPro" id="IPR018265">
    <property type="entry name" value="Ribosomal_bL35_CS"/>
</dbReference>
<evidence type="ECO:0000256" key="2">
    <source>
        <dbReference type="ARBA" id="ARBA00022980"/>
    </source>
</evidence>
<sequence>MKTNKSLTKRFRVTKSGKILGRKPGGNHFNAKQSRNRQLEGKRAVSFAMTTRTKRRMLTGLI</sequence>
<name>A0A1G2S7S0_9BACT</name>
<evidence type="ECO:0008006" key="7">
    <source>
        <dbReference type="Google" id="ProtNLM"/>
    </source>
</evidence>
<organism evidence="5 6">
    <name type="scientific">Candidatus Yonathbacteria bacterium RIFCSPHIGHO2_01_FULL_51_10</name>
    <dbReference type="NCBI Taxonomy" id="1802723"/>
    <lineage>
        <taxon>Bacteria</taxon>
        <taxon>Candidatus Yonathiibacteriota</taxon>
    </lineage>
</organism>
<proteinExistence type="inferred from homology"/>
<dbReference type="GO" id="GO:0003735">
    <property type="term" value="F:structural constituent of ribosome"/>
    <property type="evidence" value="ECO:0007669"/>
    <property type="project" value="InterPro"/>
</dbReference>
<dbReference type="GO" id="GO:0006412">
    <property type="term" value="P:translation"/>
    <property type="evidence" value="ECO:0007669"/>
    <property type="project" value="InterPro"/>
</dbReference>
<dbReference type="PROSITE" id="PS00936">
    <property type="entry name" value="RIBOSOMAL_L35"/>
    <property type="match status" value="1"/>
</dbReference>
<dbReference type="GO" id="GO:1990904">
    <property type="term" value="C:ribonucleoprotein complex"/>
    <property type="evidence" value="ECO:0007669"/>
    <property type="project" value="UniProtKB-KW"/>
</dbReference>
<dbReference type="EMBL" id="MHUS01000018">
    <property type="protein sequence ID" value="OHA80758.1"/>
    <property type="molecule type" value="Genomic_DNA"/>
</dbReference>
<accession>A0A1G2S7S0</accession>
<dbReference type="Pfam" id="PF01632">
    <property type="entry name" value="Ribosomal_L35p"/>
    <property type="match status" value="1"/>
</dbReference>